<feature type="domain" description="Histidine phosphotransferase ChpT C-terminal" evidence="1">
    <location>
        <begin position="83"/>
        <end position="189"/>
    </location>
</feature>
<dbReference type="Gene3D" id="3.30.565.10">
    <property type="entry name" value="Histidine kinase-like ATPase, C-terminal domain"/>
    <property type="match status" value="1"/>
</dbReference>
<proteinExistence type="predicted"/>
<dbReference type="EMBL" id="CP106738">
    <property type="protein sequence ID" value="UXX83870.1"/>
    <property type="molecule type" value="Genomic_DNA"/>
</dbReference>
<name>A0ABY6DJC6_9RHOB</name>
<sequence length="203" mass="21843">MTTKSDSQLNPDLAALIGSRICHDLISPVGAISNGLELLTLAGTPSGPEMNLLRSSADYANARLRFFRVAFGLTGKGQTMPTGDVSTILDDVFTGNISIDWRLRGALDRPLAQASFLALMCTETALPYGGHITISGAPDAICLVAEGERLSVSARHWDDLAKRRPPGELSAALVQFALLPEILTKLHRRPTVFRAKNTTSLQF</sequence>
<accession>A0ABY6DJC6</accession>
<dbReference type="Proteomes" id="UP001064087">
    <property type="component" value="Chromosome"/>
</dbReference>
<dbReference type="InterPro" id="IPR036890">
    <property type="entry name" value="HATPase_C_sf"/>
</dbReference>
<gene>
    <name evidence="2" type="ORF">N7U68_04205</name>
</gene>
<organism evidence="2 3">
    <name type="scientific">Roseovarius pelagicus</name>
    <dbReference type="NCBI Taxonomy" id="2980108"/>
    <lineage>
        <taxon>Bacteria</taxon>
        <taxon>Pseudomonadati</taxon>
        <taxon>Pseudomonadota</taxon>
        <taxon>Alphaproteobacteria</taxon>
        <taxon>Rhodobacterales</taxon>
        <taxon>Roseobacteraceae</taxon>
        <taxon>Roseovarius</taxon>
    </lineage>
</organism>
<dbReference type="InterPro" id="IPR018762">
    <property type="entry name" value="ChpT_C"/>
</dbReference>
<evidence type="ECO:0000313" key="2">
    <source>
        <dbReference type="EMBL" id="UXX83870.1"/>
    </source>
</evidence>
<keyword evidence="3" id="KW-1185">Reference proteome</keyword>
<dbReference type="Gene3D" id="1.10.287.130">
    <property type="match status" value="1"/>
</dbReference>
<reference evidence="2" key="1">
    <citation type="submission" date="2022-10" db="EMBL/GenBank/DDBJ databases">
        <title>Roseovarius pelagicus sp. nov., isolated from Arctic seawater.</title>
        <authorList>
            <person name="Hong Y.W."/>
            <person name="Hwang C.Y."/>
        </authorList>
    </citation>
    <scope>NUCLEOTIDE SEQUENCE</scope>
    <source>
        <strain evidence="2">HL-MP18</strain>
    </source>
</reference>
<evidence type="ECO:0000313" key="3">
    <source>
        <dbReference type="Proteomes" id="UP001064087"/>
    </source>
</evidence>
<dbReference type="Pfam" id="PF10090">
    <property type="entry name" value="HPTransfase"/>
    <property type="match status" value="1"/>
</dbReference>
<dbReference type="RefSeq" id="WP_263048335.1">
    <property type="nucleotide sequence ID" value="NZ_CP106738.1"/>
</dbReference>
<evidence type="ECO:0000259" key="1">
    <source>
        <dbReference type="Pfam" id="PF10090"/>
    </source>
</evidence>
<protein>
    <submittedName>
        <fullName evidence="2">Histidine phosphotransferase family protein</fullName>
    </submittedName>
</protein>